<reference evidence="1" key="1">
    <citation type="submission" date="2023-07" db="EMBL/GenBank/DDBJ databases">
        <authorList>
            <consortium name="AG Swart"/>
            <person name="Singh M."/>
            <person name="Singh A."/>
            <person name="Seah K."/>
            <person name="Emmerich C."/>
        </authorList>
    </citation>
    <scope>NUCLEOTIDE SEQUENCE</scope>
    <source>
        <strain evidence="1">DP1</strain>
    </source>
</reference>
<gene>
    <name evidence="1" type="ORF">ECRASSUSDP1_LOCUS10030</name>
</gene>
<sequence length="121" mass="14239">MKNFKVINGNFKLEGCGNLKTKQMRLDQVLEVPPRYNSINKRHIQLSEAKKCVTKYQKASLLKDDKEMQSLEESLKLPSSFQRKQSFKDSKEKTSKIIKKMMKSYANSRRNNHNMYIFNTS</sequence>
<evidence type="ECO:0000313" key="1">
    <source>
        <dbReference type="EMBL" id="CAI2368734.1"/>
    </source>
</evidence>
<organism evidence="1 2">
    <name type="scientific">Euplotes crassus</name>
    <dbReference type="NCBI Taxonomy" id="5936"/>
    <lineage>
        <taxon>Eukaryota</taxon>
        <taxon>Sar</taxon>
        <taxon>Alveolata</taxon>
        <taxon>Ciliophora</taxon>
        <taxon>Intramacronucleata</taxon>
        <taxon>Spirotrichea</taxon>
        <taxon>Hypotrichia</taxon>
        <taxon>Euplotida</taxon>
        <taxon>Euplotidae</taxon>
        <taxon>Moneuplotes</taxon>
    </lineage>
</organism>
<dbReference type="Proteomes" id="UP001295684">
    <property type="component" value="Unassembled WGS sequence"/>
</dbReference>
<name>A0AAD1UP82_EUPCR</name>
<dbReference type="AlphaFoldDB" id="A0AAD1UP82"/>
<comment type="caution">
    <text evidence="1">The sequence shown here is derived from an EMBL/GenBank/DDBJ whole genome shotgun (WGS) entry which is preliminary data.</text>
</comment>
<protein>
    <submittedName>
        <fullName evidence="1">Uncharacterized protein</fullName>
    </submittedName>
</protein>
<accession>A0AAD1UP82</accession>
<proteinExistence type="predicted"/>
<dbReference type="EMBL" id="CAMPGE010009875">
    <property type="protein sequence ID" value="CAI2368734.1"/>
    <property type="molecule type" value="Genomic_DNA"/>
</dbReference>
<keyword evidence="2" id="KW-1185">Reference proteome</keyword>
<evidence type="ECO:0000313" key="2">
    <source>
        <dbReference type="Proteomes" id="UP001295684"/>
    </source>
</evidence>